<protein>
    <submittedName>
        <fullName evidence="1">Uncharacterized protein</fullName>
    </submittedName>
</protein>
<dbReference type="EMBL" id="MCGO01000037">
    <property type="protein sequence ID" value="ORY39843.1"/>
    <property type="molecule type" value="Genomic_DNA"/>
</dbReference>
<comment type="caution">
    <text evidence="1">The sequence shown here is derived from an EMBL/GenBank/DDBJ whole genome shotgun (WGS) entry which is preliminary data.</text>
</comment>
<dbReference type="Proteomes" id="UP000193642">
    <property type="component" value="Unassembled WGS sequence"/>
</dbReference>
<evidence type="ECO:0000313" key="1">
    <source>
        <dbReference type="EMBL" id="ORY39843.1"/>
    </source>
</evidence>
<keyword evidence="2" id="KW-1185">Reference proteome</keyword>
<reference evidence="1 2" key="1">
    <citation type="submission" date="2016-07" db="EMBL/GenBank/DDBJ databases">
        <title>Pervasive Adenine N6-methylation of Active Genes in Fungi.</title>
        <authorList>
            <consortium name="DOE Joint Genome Institute"/>
            <person name="Mondo S.J."/>
            <person name="Dannebaum R.O."/>
            <person name="Kuo R.C."/>
            <person name="Labutti K."/>
            <person name="Haridas S."/>
            <person name="Kuo A."/>
            <person name="Salamov A."/>
            <person name="Ahrendt S.R."/>
            <person name="Lipzen A."/>
            <person name="Sullivan W."/>
            <person name="Andreopoulos W.B."/>
            <person name="Clum A."/>
            <person name="Lindquist E."/>
            <person name="Daum C."/>
            <person name="Ramamoorthy G.K."/>
            <person name="Gryganskyi A."/>
            <person name="Culley D."/>
            <person name="Magnuson J.K."/>
            <person name="James T.Y."/>
            <person name="O'Malley M.A."/>
            <person name="Stajich J.E."/>
            <person name="Spatafora J.W."/>
            <person name="Visel A."/>
            <person name="Grigoriev I.V."/>
        </authorList>
    </citation>
    <scope>NUCLEOTIDE SEQUENCE [LARGE SCALE GENOMIC DNA]</scope>
    <source>
        <strain evidence="1 2">JEL800</strain>
    </source>
</reference>
<name>A0A1Y2BYJ5_9FUNG</name>
<organism evidence="1 2">
    <name type="scientific">Rhizoclosmatium globosum</name>
    <dbReference type="NCBI Taxonomy" id="329046"/>
    <lineage>
        <taxon>Eukaryota</taxon>
        <taxon>Fungi</taxon>
        <taxon>Fungi incertae sedis</taxon>
        <taxon>Chytridiomycota</taxon>
        <taxon>Chytridiomycota incertae sedis</taxon>
        <taxon>Chytridiomycetes</taxon>
        <taxon>Chytridiales</taxon>
        <taxon>Chytriomycetaceae</taxon>
        <taxon>Rhizoclosmatium</taxon>
    </lineage>
</organism>
<sequence>MLSSAKAESDDKLEQVAKVIEISVYNQALREKKSYNQLVNEKINDMKSRAAKMCHSIH</sequence>
<accession>A0A1Y2BYJ5</accession>
<gene>
    <name evidence="1" type="ORF">BCR33DRAFT_719670</name>
</gene>
<evidence type="ECO:0000313" key="2">
    <source>
        <dbReference type="Proteomes" id="UP000193642"/>
    </source>
</evidence>
<dbReference type="AlphaFoldDB" id="A0A1Y2BYJ5"/>
<proteinExistence type="predicted"/>